<evidence type="ECO:0000256" key="7">
    <source>
        <dbReference type="ARBA" id="ARBA00022741"/>
    </source>
</evidence>
<evidence type="ECO:0000313" key="13">
    <source>
        <dbReference type="Proteomes" id="UP001189624"/>
    </source>
</evidence>
<evidence type="ECO:0000256" key="3">
    <source>
        <dbReference type="ARBA" id="ARBA00012665"/>
    </source>
</evidence>
<evidence type="ECO:0000256" key="10">
    <source>
        <dbReference type="ARBA" id="ARBA00049563"/>
    </source>
</evidence>
<dbReference type="HAMAP" id="MF_00185">
    <property type="entry name" value="IPP_trans"/>
    <property type="match status" value="1"/>
</dbReference>
<evidence type="ECO:0000313" key="12">
    <source>
        <dbReference type="EMBL" id="CAJ1956976.1"/>
    </source>
</evidence>
<evidence type="ECO:0000256" key="5">
    <source>
        <dbReference type="ARBA" id="ARBA00022694"/>
    </source>
</evidence>
<dbReference type="GO" id="GO:0005524">
    <property type="term" value="F:ATP binding"/>
    <property type="evidence" value="ECO:0007669"/>
    <property type="project" value="UniProtKB-KW"/>
</dbReference>
<dbReference type="GO" id="GO:0009691">
    <property type="term" value="P:cytokinin biosynthetic process"/>
    <property type="evidence" value="ECO:0007669"/>
    <property type="project" value="UniProtKB-KW"/>
</dbReference>
<comment type="cofactor">
    <cofactor evidence="1">
        <name>Mg(2+)</name>
        <dbReference type="ChEBI" id="CHEBI:18420"/>
    </cofactor>
</comment>
<name>A0AA86SFT5_9FABA</name>
<evidence type="ECO:0000256" key="11">
    <source>
        <dbReference type="RuleBase" id="RU003785"/>
    </source>
</evidence>
<reference evidence="12" key="1">
    <citation type="submission" date="2023-10" db="EMBL/GenBank/DDBJ databases">
        <authorList>
            <person name="Domelevo Entfellner J.-B."/>
        </authorList>
    </citation>
    <scope>NUCLEOTIDE SEQUENCE</scope>
</reference>
<keyword evidence="4 11" id="KW-0808">Transferase</keyword>
<accession>A0AA86SFT5</accession>
<dbReference type="GO" id="GO:0006400">
    <property type="term" value="P:tRNA modification"/>
    <property type="evidence" value="ECO:0007669"/>
    <property type="project" value="TreeGrafter"/>
</dbReference>
<dbReference type="Gene3D" id="3.40.50.300">
    <property type="entry name" value="P-loop containing nucleotide triphosphate hydrolases"/>
    <property type="match status" value="1"/>
</dbReference>
<dbReference type="Pfam" id="PF01715">
    <property type="entry name" value="IPPT"/>
    <property type="match status" value="1"/>
</dbReference>
<evidence type="ECO:0000256" key="9">
    <source>
        <dbReference type="ARBA" id="ARBA00022842"/>
    </source>
</evidence>
<comment type="catalytic activity">
    <reaction evidence="10">
        <text>adenosine(37) in tRNA + dimethylallyl diphosphate = N(6)-dimethylallyladenosine(37) in tRNA + diphosphate</text>
        <dbReference type="Rhea" id="RHEA:26482"/>
        <dbReference type="Rhea" id="RHEA-COMP:10162"/>
        <dbReference type="Rhea" id="RHEA-COMP:10375"/>
        <dbReference type="ChEBI" id="CHEBI:33019"/>
        <dbReference type="ChEBI" id="CHEBI:57623"/>
        <dbReference type="ChEBI" id="CHEBI:74411"/>
        <dbReference type="ChEBI" id="CHEBI:74415"/>
        <dbReference type="EC" id="2.5.1.75"/>
    </reaction>
</comment>
<evidence type="ECO:0000256" key="8">
    <source>
        <dbReference type="ARBA" id="ARBA00022840"/>
    </source>
</evidence>
<organism evidence="12 13">
    <name type="scientific">Sphenostylis stenocarpa</name>
    <dbReference type="NCBI Taxonomy" id="92480"/>
    <lineage>
        <taxon>Eukaryota</taxon>
        <taxon>Viridiplantae</taxon>
        <taxon>Streptophyta</taxon>
        <taxon>Embryophyta</taxon>
        <taxon>Tracheophyta</taxon>
        <taxon>Spermatophyta</taxon>
        <taxon>Magnoliopsida</taxon>
        <taxon>eudicotyledons</taxon>
        <taxon>Gunneridae</taxon>
        <taxon>Pentapetalae</taxon>
        <taxon>rosids</taxon>
        <taxon>fabids</taxon>
        <taxon>Fabales</taxon>
        <taxon>Fabaceae</taxon>
        <taxon>Papilionoideae</taxon>
        <taxon>50 kb inversion clade</taxon>
        <taxon>NPAAA clade</taxon>
        <taxon>indigoferoid/millettioid clade</taxon>
        <taxon>Phaseoleae</taxon>
        <taxon>Sphenostylis</taxon>
    </lineage>
</organism>
<dbReference type="InterPro" id="IPR039657">
    <property type="entry name" value="Dimethylallyltransferase"/>
</dbReference>
<dbReference type="EC" id="2.5.1.75" evidence="3"/>
<dbReference type="EMBL" id="OY731402">
    <property type="protein sequence ID" value="CAJ1956976.1"/>
    <property type="molecule type" value="Genomic_DNA"/>
</dbReference>
<dbReference type="SUPFAM" id="SSF52540">
    <property type="entry name" value="P-loop containing nucleoside triphosphate hydrolases"/>
    <property type="match status" value="2"/>
</dbReference>
<dbReference type="PANTHER" id="PTHR11088:SF60">
    <property type="entry name" value="TRNA DIMETHYLALLYLTRANSFERASE"/>
    <property type="match status" value="1"/>
</dbReference>
<dbReference type="InterPro" id="IPR027417">
    <property type="entry name" value="P-loop_NTPase"/>
</dbReference>
<evidence type="ECO:0000256" key="4">
    <source>
        <dbReference type="ARBA" id="ARBA00022679"/>
    </source>
</evidence>
<dbReference type="InterPro" id="IPR018022">
    <property type="entry name" value="IPT"/>
</dbReference>
<dbReference type="AlphaFoldDB" id="A0AA86SFT5"/>
<keyword evidence="8 11" id="KW-0067">ATP-binding</keyword>
<keyword evidence="6" id="KW-0203">Cytokinin biosynthesis</keyword>
<proteinExistence type="inferred from homology"/>
<evidence type="ECO:0000256" key="2">
    <source>
        <dbReference type="ARBA" id="ARBA00005842"/>
    </source>
</evidence>
<dbReference type="PANTHER" id="PTHR11088">
    <property type="entry name" value="TRNA DIMETHYLALLYLTRANSFERASE"/>
    <property type="match status" value="1"/>
</dbReference>
<dbReference type="Gramene" id="rna-AYBTSS11_LOCUS16951">
    <property type="protein sequence ID" value="CAJ1956976.1"/>
    <property type="gene ID" value="gene-AYBTSS11_LOCUS16951"/>
</dbReference>
<dbReference type="Proteomes" id="UP001189624">
    <property type="component" value="Chromosome 5"/>
</dbReference>
<keyword evidence="13" id="KW-1185">Reference proteome</keyword>
<evidence type="ECO:0000256" key="6">
    <source>
        <dbReference type="ARBA" id="ARBA00022712"/>
    </source>
</evidence>
<comment type="similarity">
    <text evidence="2 11">Belongs to the IPP transferase family.</text>
</comment>
<keyword evidence="5" id="KW-0819">tRNA processing</keyword>
<sequence>MINNGVYILHTSLCFLENHLFRPLPCSFTFRRRFLVTASETKKKEKVVVISGPTGSGKSRLALELAKRLNGEIVSADSVQVYRGLDVGSAKPSPNERKEVPHHLVDILHPCEDYSVGKFFEDARQATRCILDNGRVPIVVGGTGLYLRWFIYGKPDVPKASPEITSEVNQELTDLQRNGDWDRAVQLVVKAGDPKAQLLAVNNWYRLRRSLEIIKVCLQFFKILISSGSPPSAFPVPYDSFREQGECNRAEGSESSDINTYGDAMEETNSSELDYQFMCFFLSSHRLDLYKSIDYRCEDMLLGRDGILSEAQWLLDEGLHPNSNSATKAIGYRQAMGYLQRCREQGGQSSVAEFYKFLFEFQKASRNFAKRQLTWFRNENIYQWLDASKPLETILNFINEAYHDWNGSLFVPEHLRMSRDVSDRREASQLKSYRTKNRHFVKGEDCSHILNWISKTQR</sequence>
<gene>
    <name evidence="12" type="ORF">AYBTSS11_LOCUS16951</name>
</gene>
<keyword evidence="9" id="KW-0460">Magnesium</keyword>
<evidence type="ECO:0000256" key="1">
    <source>
        <dbReference type="ARBA" id="ARBA00001946"/>
    </source>
</evidence>
<dbReference type="NCBIfam" id="TIGR00174">
    <property type="entry name" value="miaA"/>
    <property type="match status" value="1"/>
</dbReference>
<keyword evidence="7 11" id="KW-0547">Nucleotide-binding</keyword>
<dbReference type="GO" id="GO:0052381">
    <property type="term" value="F:tRNA dimethylallyltransferase activity"/>
    <property type="evidence" value="ECO:0007669"/>
    <property type="project" value="UniProtKB-EC"/>
</dbReference>
<protein>
    <recommendedName>
        <fullName evidence="3">tRNA dimethylallyltransferase</fullName>
        <ecNumber evidence="3">2.5.1.75</ecNumber>
    </recommendedName>
</protein>